<dbReference type="Proteomes" id="UP000024001">
    <property type="component" value="Unassembled WGS sequence"/>
</dbReference>
<name>A0A031FY80_9MICO</name>
<dbReference type="Gene3D" id="3.40.50.970">
    <property type="match status" value="1"/>
</dbReference>
<dbReference type="AlphaFoldDB" id="A0A031FY80"/>
<dbReference type="InterPro" id="IPR029061">
    <property type="entry name" value="THDP-binding"/>
</dbReference>
<accession>A0A031FY80</accession>
<dbReference type="FunFam" id="3.40.50.920:FF:000001">
    <property type="entry name" value="Pyruvate dehydrogenase E1 beta subunit"/>
    <property type="match status" value="1"/>
</dbReference>
<evidence type="ECO:0000256" key="3">
    <source>
        <dbReference type="ARBA" id="ARBA00023052"/>
    </source>
</evidence>
<evidence type="ECO:0000256" key="2">
    <source>
        <dbReference type="ARBA" id="ARBA00023002"/>
    </source>
</evidence>
<dbReference type="InterPro" id="IPR033248">
    <property type="entry name" value="Transketolase_C"/>
</dbReference>
<dbReference type="PANTHER" id="PTHR43257">
    <property type="entry name" value="PYRUVATE DEHYDROGENASE E1 COMPONENT BETA SUBUNIT"/>
    <property type="match status" value="1"/>
</dbReference>
<feature type="domain" description="Transketolase-like pyrimidine-binding" evidence="4">
    <location>
        <begin position="4"/>
        <end position="179"/>
    </location>
</feature>
<dbReference type="Pfam" id="PF02780">
    <property type="entry name" value="Transketolase_C"/>
    <property type="match status" value="1"/>
</dbReference>
<evidence type="ECO:0000313" key="5">
    <source>
        <dbReference type="EMBL" id="EZP29548.1"/>
    </source>
</evidence>
<organism evidence="5 6">
    <name type="scientific">Microbacterium oleivorans</name>
    <dbReference type="NCBI Taxonomy" id="273677"/>
    <lineage>
        <taxon>Bacteria</taxon>
        <taxon>Bacillati</taxon>
        <taxon>Actinomycetota</taxon>
        <taxon>Actinomycetes</taxon>
        <taxon>Micrococcales</taxon>
        <taxon>Microbacteriaceae</taxon>
        <taxon>Microbacterium</taxon>
    </lineage>
</organism>
<dbReference type="PANTHER" id="PTHR43257:SF2">
    <property type="entry name" value="PYRUVATE DEHYDROGENASE E1 COMPONENT SUBUNIT BETA"/>
    <property type="match status" value="1"/>
</dbReference>
<dbReference type="CDD" id="cd07036">
    <property type="entry name" value="TPP_PYR_E1-PDHc-beta_like"/>
    <property type="match status" value="1"/>
</dbReference>
<dbReference type="SMART" id="SM00861">
    <property type="entry name" value="Transket_pyr"/>
    <property type="match status" value="1"/>
</dbReference>
<dbReference type="FunFam" id="3.40.50.970:FF:000001">
    <property type="entry name" value="Pyruvate dehydrogenase E1 beta subunit"/>
    <property type="match status" value="1"/>
</dbReference>
<dbReference type="SUPFAM" id="SSF52922">
    <property type="entry name" value="TK C-terminal domain-like"/>
    <property type="match status" value="1"/>
</dbReference>
<dbReference type="Gene3D" id="3.40.50.920">
    <property type="match status" value="1"/>
</dbReference>
<dbReference type="InterPro" id="IPR009014">
    <property type="entry name" value="Transketo_C/PFOR_II"/>
</dbReference>
<protein>
    <submittedName>
        <fullName evidence="5">2-oxoisovalerate dehydrogenase subunit beta</fullName>
    </submittedName>
</protein>
<dbReference type="EMBL" id="JFYO01000001">
    <property type="protein sequence ID" value="EZP29548.1"/>
    <property type="molecule type" value="Genomic_DNA"/>
</dbReference>
<comment type="caution">
    <text evidence="5">The sequence shown here is derived from an EMBL/GenBank/DDBJ whole genome shotgun (WGS) entry which is preliminary data.</text>
</comment>
<evidence type="ECO:0000259" key="4">
    <source>
        <dbReference type="SMART" id="SM00861"/>
    </source>
</evidence>
<dbReference type="Pfam" id="PF02779">
    <property type="entry name" value="Transket_pyr"/>
    <property type="match status" value="1"/>
</dbReference>
<keyword evidence="6" id="KW-1185">Reference proteome</keyword>
<evidence type="ECO:0000313" key="6">
    <source>
        <dbReference type="Proteomes" id="UP000024001"/>
    </source>
</evidence>
<dbReference type="RefSeq" id="WP_036308650.1">
    <property type="nucleotide sequence ID" value="NZ_JFYO01000001.1"/>
</dbReference>
<keyword evidence="2" id="KW-0560">Oxidoreductase</keyword>
<dbReference type="eggNOG" id="COG0022">
    <property type="taxonomic scope" value="Bacteria"/>
</dbReference>
<dbReference type="OrthoDB" id="3457658at2"/>
<keyword evidence="3" id="KW-0786">Thiamine pyrophosphate</keyword>
<reference evidence="5 6" key="1">
    <citation type="submission" date="2014-03" db="EMBL/GenBank/DDBJ databases">
        <title>Draft Genome Sequences of 13 Willow Endophytes.</title>
        <authorList>
            <person name="Gan H.Y."/>
            <person name="Gan H.M."/>
            <person name="Savka M.A."/>
            <person name="Hudson A.O."/>
        </authorList>
    </citation>
    <scope>NUCLEOTIDE SEQUENCE [LARGE SCALE GENOMIC DNA]</scope>
    <source>
        <strain evidence="5 6">RIT293</strain>
    </source>
</reference>
<gene>
    <name evidence="5" type="ORF">BW34_00161</name>
</gene>
<dbReference type="SUPFAM" id="SSF52518">
    <property type="entry name" value="Thiamin diphosphate-binding fold (THDP-binding)"/>
    <property type="match status" value="1"/>
</dbReference>
<dbReference type="GO" id="GO:0000287">
    <property type="term" value="F:magnesium ion binding"/>
    <property type="evidence" value="ECO:0007669"/>
    <property type="project" value="UniProtKB-ARBA"/>
</dbReference>
<sequence length="336" mass="36273">MTELTMGKALTAAMRRALADDDRVLVMGEDIGRLGGVFRITDGLQEEFGARRVVDTPLAESGIVGTAVGLAFRGFRPIVEIQFDGFVYPAFDQIVSQVAKLHYRTQGRVKMPITIRIPWAGGVGAAEHHSESPEAYFVHTAGLRVVAVSNPQDAYTMLRQAIASDDPVIFFEPKRMYHAKGDVDLEADIADAAPLGLARVVREGTDVTVVTYGAQVTTAMDAALAAEDEGISLEIIDLRSLSPIDYGTVAASVRRTGRVVVTHEASREAGVAAEVVASITEKCFHYLEAPPLRVTGHDIPYPPAKLEHHHVPDLDRILDAVDQVLGRSSNVPEVTA</sequence>
<proteinExistence type="predicted"/>
<comment type="cofactor">
    <cofactor evidence="1">
        <name>thiamine diphosphate</name>
        <dbReference type="ChEBI" id="CHEBI:58937"/>
    </cofactor>
</comment>
<dbReference type="InterPro" id="IPR005475">
    <property type="entry name" value="Transketolase-like_Pyr-bd"/>
</dbReference>
<evidence type="ECO:0000256" key="1">
    <source>
        <dbReference type="ARBA" id="ARBA00001964"/>
    </source>
</evidence>
<dbReference type="GO" id="GO:0016491">
    <property type="term" value="F:oxidoreductase activity"/>
    <property type="evidence" value="ECO:0007669"/>
    <property type="project" value="UniProtKB-KW"/>
</dbReference>
<dbReference type="PATRIC" id="fig|273677.3.peg.158"/>